<name>A0AAV4UAF5_CAEEX</name>
<sequence>MQQQCNDLTLLSGLRNYISHRTVSWSRWVDMVMLELHAPRNAFRVILKCILLTATVKSGKVAELAVSVSLAVTIFQLSMLL</sequence>
<proteinExistence type="predicted"/>
<evidence type="ECO:0000313" key="2">
    <source>
        <dbReference type="Proteomes" id="UP001054945"/>
    </source>
</evidence>
<gene>
    <name evidence="1" type="ORF">CEXT_307731</name>
</gene>
<comment type="caution">
    <text evidence="1">The sequence shown here is derived from an EMBL/GenBank/DDBJ whole genome shotgun (WGS) entry which is preliminary data.</text>
</comment>
<dbReference type="AlphaFoldDB" id="A0AAV4UAF5"/>
<organism evidence="1 2">
    <name type="scientific">Caerostris extrusa</name>
    <name type="common">Bark spider</name>
    <name type="synonym">Caerostris bankana</name>
    <dbReference type="NCBI Taxonomy" id="172846"/>
    <lineage>
        <taxon>Eukaryota</taxon>
        <taxon>Metazoa</taxon>
        <taxon>Ecdysozoa</taxon>
        <taxon>Arthropoda</taxon>
        <taxon>Chelicerata</taxon>
        <taxon>Arachnida</taxon>
        <taxon>Araneae</taxon>
        <taxon>Araneomorphae</taxon>
        <taxon>Entelegynae</taxon>
        <taxon>Araneoidea</taxon>
        <taxon>Araneidae</taxon>
        <taxon>Caerostris</taxon>
    </lineage>
</organism>
<dbReference type="EMBL" id="BPLR01012530">
    <property type="protein sequence ID" value="GIY54600.1"/>
    <property type="molecule type" value="Genomic_DNA"/>
</dbReference>
<accession>A0AAV4UAF5</accession>
<protein>
    <submittedName>
        <fullName evidence="1">Uncharacterized protein</fullName>
    </submittedName>
</protein>
<reference evidence="1 2" key="1">
    <citation type="submission" date="2021-06" db="EMBL/GenBank/DDBJ databases">
        <title>Caerostris extrusa draft genome.</title>
        <authorList>
            <person name="Kono N."/>
            <person name="Arakawa K."/>
        </authorList>
    </citation>
    <scope>NUCLEOTIDE SEQUENCE [LARGE SCALE GENOMIC DNA]</scope>
</reference>
<keyword evidence="2" id="KW-1185">Reference proteome</keyword>
<evidence type="ECO:0000313" key="1">
    <source>
        <dbReference type="EMBL" id="GIY54600.1"/>
    </source>
</evidence>
<dbReference type="Proteomes" id="UP001054945">
    <property type="component" value="Unassembled WGS sequence"/>
</dbReference>